<feature type="transmembrane region" description="Helical" evidence="5">
    <location>
        <begin position="338"/>
        <end position="360"/>
    </location>
</feature>
<feature type="transmembrane region" description="Helical" evidence="5">
    <location>
        <begin position="164"/>
        <end position="181"/>
    </location>
</feature>
<proteinExistence type="predicted"/>
<dbReference type="GO" id="GO:0016020">
    <property type="term" value="C:membrane"/>
    <property type="evidence" value="ECO:0007669"/>
    <property type="project" value="UniProtKB-SubCell"/>
</dbReference>
<evidence type="ECO:0000313" key="6">
    <source>
        <dbReference type="EMBL" id="MBB5183657.1"/>
    </source>
</evidence>
<dbReference type="RefSeq" id="WP_183328955.1">
    <property type="nucleotide sequence ID" value="NZ_JACHHK010000007.1"/>
</dbReference>
<feature type="transmembrane region" description="Helical" evidence="5">
    <location>
        <begin position="366"/>
        <end position="386"/>
    </location>
</feature>
<feature type="transmembrane region" description="Helical" evidence="5">
    <location>
        <begin position="51"/>
        <end position="72"/>
    </location>
</feature>
<comment type="subcellular location">
    <subcellularLocation>
        <location evidence="1">Membrane</location>
        <topology evidence="1">Multi-pass membrane protein</topology>
    </subcellularLocation>
</comment>
<dbReference type="Proteomes" id="UP000539953">
    <property type="component" value="Unassembled WGS sequence"/>
</dbReference>
<dbReference type="EMBL" id="JACHHK010000007">
    <property type="protein sequence ID" value="MBB5183657.1"/>
    <property type="molecule type" value="Genomic_DNA"/>
</dbReference>
<feature type="transmembrane region" description="Helical" evidence="5">
    <location>
        <begin position="17"/>
        <end position="39"/>
    </location>
</feature>
<dbReference type="InterPro" id="IPR050598">
    <property type="entry name" value="AminoAcid_Transporter"/>
</dbReference>
<dbReference type="InterPro" id="IPR002293">
    <property type="entry name" value="AA/rel_permease1"/>
</dbReference>
<comment type="caution">
    <text evidence="6">The sequence shown here is derived from an EMBL/GenBank/DDBJ whole genome shotgun (WGS) entry which is preliminary data.</text>
</comment>
<dbReference type="Gene3D" id="1.20.1740.10">
    <property type="entry name" value="Amino acid/polyamine transporter I"/>
    <property type="match status" value="1"/>
</dbReference>
<evidence type="ECO:0000256" key="5">
    <source>
        <dbReference type="SAM" id="Phobius"/>
    </source>
</evidence>
<gene>
    <name evidence="6" type="ORF">HNQ47_001696</name>
</gene>
<sequence>MEEKENQVSENGFRKEIGLFGGISVIGGIVIGSGIFYLGSYVLQYVGMSEGLALLCWIIGGFLSLLGGLCYAELGAAFPKAGGNIYYLSEAFHPLIGSLDGYSLFLISDPASSAAISIALITALFGNTMSDMQIKIASIILIVALSIYNCFGVKLSNILQNISMAAKLIPLIIIIVLGLFMGNVQPDLSLAVKEATGGNTIGMIALGIMASLWAYEGWTNINLVSEEMKNPQKNLPRAIIISLTGITLLYTLFNFVIYRILPLDVITKELADGNLYLGTLATKNLLGNLGSILVTLCMVFAMFGSLNGCLWTPPRTYYALAQEKHWPKAFGKLNPKTGVPVFGFVIETIMAIIFVCFNTLQDLTILVAFTSLIFNSLTVLAVPVFRKKFPDVHRPYRVWTPIVYIYLAAEIILIAYTIATDMRNSFISLGALVIGVIIYYFFEWKLKKEKTKDVS</sequence>
<keyword evidence="7" id="KW-1185">Reference proteome</keyword>
<evidence type="ECO:0000313" key="7">
    <source>
        <dbReference type="Proteomes" id="UP000539953"/>
    </source>
</evidence>
<dbReference type="AlphaFoldDB" id="A0A7W8CXX9"/>
<keyword evidence="4 5" id="KW-0472">Membrane</keyword>
<evidence type="ECO:0000256" key="4">
    <source>
        <dbReference type="ARBA" id="ARBA00023136"/>
    </source>
</evidence>
<dbReference type="Pfam" id="PF13520">
    <property type="entry name" value="AA_permease_2"/>
    <property type="match status" value="1"/>
</dbReference>
<evidence type="ECO:0000256" key="1">
    <source>
        <dbReference type="ARBA" id="ARBA00004141"/>
    </source>
</evidence>
<name>A0A7W8CXX9_9FIRM</name>
<feature type="transmembrane region" description="Helical" evidence="5">
    <location>
        <begin position="104"/>
        <end position="126"/>
    </location>
</feature>
<accession>A0A7W8CXX9</accession>
<dbReference type="PANTHER" id="PTHR11785">
    <property type="entry name" value="AMINO ACID TRANSPORTER"/>
    <property type="match status" value="1"/>
</dbReference>
<dbReference type="PIRSF" id="PIRSF006060">
    <property type="entry name" value="AA_transporter"/>
    <property type="match status" value="1"/>
</dbReference>
<evidence type="ECO:0000256" key="2">
    <source>
        <dbReference type="ARBA" id="ARBA00022692"/>
    </source>
</evidence>
<feature type="transmembrane region" description="Helical" evidence="5">
    <location>
        <begin position="201"/>
        <end position="218"/>
    </location>
</feature>
<feature type="transmembrane region" description="Helical" evidence="5">
    <location>
        <begin position="132"/>
        <end position="152"/>
    </location>
</feature>
<feature type="transmembrane region" description="Helical" evidence="5">
    <location>
        <begin position="398"/>
        <end position="419"/>
    </location>
</feature>
<reference evidence="6 7" key="1">
    <citation type="submission" date="2020-08" db="EMBL/GenBank/DDBJ databases">
        <title>Genomic Encyclopedia of Type Strains, Phase IV (KMG-IV): sequencing the most valuable type-strain genomes for metagenomic binning, comparative biology and taxonomic classification.</title>
        <authorList>
            <person name="Goeker M."/>
        </authorList>
    </citation>
    <scope>NUCLEOTIDE SEQUENCE [LARGE SCALE GENOMIC DNA]</scope>
    <source>
        <strain evidence="6 7">DSM 25799</strain>
    </source>
</reference>
<keyword evidence="3 5" id="KW-1133">Transmembrane helix</keyword>
<feature type="transmembrane region" description="Helical" evidence="5">
    <location>
        <begin position="425"/>
        <end position="442"/>
    </location>
</feature>
<feature type="transmembrane region" description="Helical" evidence="5">
    <location>
        <begin position="239"/>
        <end position="261"/>
    </location>
</feature>
<organism evidence="6 7">
    <name type="scientific">Catenisphaera adipataccumulans</name>
    <dbReference type="NCBI Taxonomy" id="700500"/>
    <lineage>
        <taxon>Bacteria</taxon>
        <taxon>Bacillati</taxon>
        <taxon>Bacillota</taxon>
        <taxon>Erysipelotrichia</taxon>
        <taxon>Erysipelotrichales</taxon>
        <taxon>Erysipelotrichaceae</taxon>
        <taxon>Catenisphaera</taxon>
    </lineage>
</organism>
<feature type="transmembrane region" description="Helical" evidence="5">
    <location>
        <begin position="285"/>
        <end position="306"/>
    </location>
</feature>
<protein>
    <submittedName>
        <fullName evidence="6">APA family basic amino acid/polyamine antiporter</fullName>
    </submittedName>
</protein>
<dbReference type="PANTHER" id="PTHR11785:SF512">
    <property type="entry name" value="SOBREMESA, ISOFORM B"/>
    <property type="match status" value="1"/>
</dbReference>
<keyword evidence="2 5" id="KW-0812">Transmembrane</keyword>
<evidence type="ECO:0000256" key="3">
    <source>
        <dbReference type="ARBA" id="ARBA00022989"/>
    </source>
</evidence>
<dbReference type="GO" id="GO:0015179">
    <property type="term" value="F:L-amino acid transmembrane transporter activity"/>
    <property type="evidence" value="ECO:0007669"/>
    <property type="project" value="TreeGrafter"/>
</dbReference>